<dbReference type="SUPFAM" id="SSF47781">
    <property type="entry name" value="RuvA domain 2-like"/>
    <property type="match status" value="1"/>
</dbReference>
<dbReference type="SUPFAM" id="SSF82771">
    <property type="entry name" value="GIY-YIG endonuclease"/>
    <property type="match status" value="1"/>
</dbReference>
<dbReference type="InterPro" id="IPR000305">
    <property type="entry name" value="GIY-YIG_endonuc"/>
</dbReference>
<keyword evidence="6" id="KW-0234">DNA repair</keyword>
<dbReference type="EMBL" id="LR214940">
    <property type="protein sequence ID" value="VEU55279.1"/>
    <property type="molecule type" value="Genomic_DNA"/>
</dbReference>
<accession>A0A448ZVK2</accession>
<dbReference type="Pfam" id="PF08459">
    <property type="entry name" value="UvrC_RNaseH_dom"/>
    <property type="match status" value="1"/>
</dbReference>
<keyword evidence="2" id="KW-0227">DNA damage</keyword>
<keyword evidence="3" id="KW-0228">DNA excision</keyword>
<dbReference type="Pfam" id="PF01541">
    <property type="entry name" value="GIY-YIG"/>
    <property type="match status" value="1"/>
</dbReference>
<dbReference type="CDD" id="cd10434">
    <property type="entry name" value="GIY-YIG_UvrC_Cho"/>
    <property type="match status" value="1"/>
</dbReference>
<sequence>MVDKSQIKYISEKPGVYLWKDKNNKVLYVGKAKNLKKRISQYFNNKMQNSFKTSKMFERAFSIETIVTNSEREALIQERKFIDFYRPFYNVLFPNRSTFPYIKVKLTNNDLKIEITNNYKKENNATYFGPLPNNKNFKPLLKYLSHLFLANKGEFIKEKDFSFWKEQYEKVRNTIKHPSAFLLDLSNKLEEAKENLDFELAKLYSDVLDTFTYNQDKQYINIVSKDDIDVVGIVNYKDVIFFSLLSYRDGFLLSTYSYAFEILNSETTLINEFLNRYYEKNDLPAKIVLDKKYKNSDFDLINYISFENTNEELNLVNIANDNALNNIEVKYDEFIKTNNILTVQEKLGTLLNLSLNNIVILDNSFFINTNNVIGGVCVFQNGEENRKLFRHFNLNLNYSRNADVEYMFQSALKYFKLFPDFADAIFVDGAIAQINEVKKALDLLGLNIKIFGLVKDDRHETRMLIDENNNEIKINDKSIFNFLSRMQTIVDRYVKNVYQKKELEYILDNELLNIKGIGKKTIMKLLSTFNTYQNILNASYEDLEKASSSKIAKLIKGY</sequence>
<evidence type="ECO:0000256" key="5">
    <source>
        <dbReference type="ARBA" id="ARBA00022881"/>
    </source>
</evidence>
<dbReference type="Gene3D" id="3.30.420.340">
    <property type="entry name" value="UvrC, RNAse H endonuclease domain"/>
    <property type="match status" value="1"/>
</dbReference>
<evidence type="ECO:0000259" key="12">
    <source>
        <dbReference type="PROSITE" id="PS50165"/>
    </source>
</evidence>
<evidence type="ECO:0000259" key="11">
    <source>
        <dbReference type="PROSITE" id="PS50164"/>
    </source>
</evidence>
<dbReference type="GO" id="GO:0009380">
    <property type="term" value="C:excinuclease repair complex"/>
    <property type="evidence" value="ECO:0007669"/>
    <property type="project" value="TreeGrafter"/>
</dbReference>
<dbReference type="GO" id="GO:0009381">
    <property type="term" value="F:excinuclease ABC activity"/>
    <property type="evidence" value="ECO:0007669"/>
    <property type="project" value="InterPro"/>
</dbReference>
<dbReference type="InterPro" id="IPR010994">
    <property type="entry name" value="RuvA_2-like"/>
</dbReference>
<dbReference type="PANTHER" id="PTHR30562">
    <property type="entry name" value="UVRC/OXIDOREDUCTASE"/>
    <property type="match status" value="1"/>
</dbReference>
<keyword evidence="4" id="KW-0378">Hydrolase</keyword>
<organism evidence="13 14">
    <name type="scientific">Metamycoplasma orale</name>
    <name type="common">Mycoplasma orale</name>
    <dbReference type="NCBI Taxonomy" id="2121"/>
    <lineage>
        <taxon>Bacteria</taxon>
        <taxon>Bacillati</taxon>
        <taxon>Mycoplasmatota</taxon>
        <taxon>Mycoplasmoidales</taxon>
        <taxon>Metamycoplasmataceae</taxon>
        <taxon>Metamycoplasma</taxon>
    </lineage>
</organism>
<dbReference type="PROSITE" id="PS50165">
    <property type="entry name" value="UVRC"/>
    <property type="match status" value="1"/>
</dbReference>
<feature type="domain" description="GIY-YIG" evidence="11">
    <location>
        <begin position="12"/>
        <end position="91"/>
    </location>
</feature>
<dbReference type="PANTHER" id="PTHR30562:SF10">
    <property type="entry name" value="EXCINUCLEASE CHO"/>
    <property type="match status" value="1"/>
</dbReference>
<dbReference type="AlphaFoldDB" id="A0A448ZVK2"/>
<dbReference type="InterPro" id="IPR050066">
    <property type="entry name" value="UvrABC_protein_C"/>
</dbReference>
<evidence type="ECO:0000256" key="10">
    <source>
        <dbReference type="ARBA" id="ARBA00042732"/>
    </source>
</evidence>
<dbReference type="InterPro" id="IPR035901">
    <property type="entry name" value="GIY-YIG_endonuc_sf"/>
</dbReference>
<feature type="domain" description="UvrC family homology region profile" evidence="12">
    <location>
        <begin position="261"/>
        <end position="441"/>
    </location>
</feature>
<dbReference type="RefSeq" id="WP_022936220.1">
    <property type="nucleotide sequence ID" value="NZ_LR214940.1"/>
</dbReference>
<evidence type="ECO:0000313" key="14">
    <source>
        <dbReference type="Proteomes" id="UP000290482"/>
    </source>
</evidence>
<evidence type="ECO:0000313" key="13">
    <source>
        <dbReference type="EMBL" id="VEU55279.1"/>
    </source>
</evidence>
<dbReference type="InterPro" id="IPR038476">
    <property type="entry name" value="UvrC_RNase_H_dom_sf"/>
</dbReference>
<evidence type="ECO:0000256" key="7">
    <source>
        <dbReference type="ARBA" id="ARBA00023236"/>
    </source>
</evidence>
<dbReference type="Pfam" id="PF14520">
    <property type="entry name" value="HHH_5"/>
    <property type="match status" value="1"/>
</dbReference>
<dbReference type="PROSITE" id="PS50164">
    <property type="entry name" value="GIY_YIG"/>
    <property type="match status" value="1"/>
</dbReference>
<evidence type="ECO:0000256" key="9">
    <source>
        <dbReference type="ARBA" id="ARBA00042138"/>
    </source>
</evidence>
<dbReference type="Pfam" id="PF22920">
    <property type="entry name" value="UvrC_RNaseH"/>
    <property type="match status" value="1"/>
</dbReference>
<evidence type="ECO:0000256" key="2">
    <source>
        <dbReference type="ARBA" id="ARBA00022763"/>
    </source>
</evidence>
<dbReference type="SMART" id="SM00465">
    <property type="entry name" value="GIYc"/>
    <property type="match status" value="1"/>
</dbReference>
<evidence type="ECO:0000256" key="3">
    <source>
        <dbReference type="ARBA" id="ARBA00022769"/>
    </source>
</evidence>
<dbReference type="GO" id="GO:0006289">
    <property type="term" value="P:nucleotide-excision repair"/>
    <property type="evidence" value="ECO:0007669"/>
    <property type="project" value="InterPro"/>
</dbReference>
<dbReference type="Proteomes" id="UP000290482">
    <property type="component" value="Chromosome"/>
</dbReference>
<evidence type="ECO:0000256" key="6">
    <source>
        <dbReference type="ARBA" id="ARBA00023204"/>
    </source>
</evidence>
<dbReference type="InterPro" id="IPR001162">
    <property type="entry name" value="UvrC_RNase_H_dom"/>
</dbReference>
<dbReference type="Gene3D" id="1.10.150.20">
    <property type="entry name" value="5' to 3' exonuclease, C-terminal subdomain"/>
    <property type="match status" value="1"/>
</dbReference>
<dbReference type="InterPro" id="IPR047296">
    <property type="entry name" value="GIY-YIG_UvrC_Cho"/>
</dbReference>
<keyword evidence="14" id="KW-1185">Reference proteome</keyword>
<proteinExistence type="predicted"/>
<name>A0A448ZVK2_METOS</name>
<evidence type="ECO:0000256" key="1">
    <source>
        <dbReference type="ARBA" id="ARBA00022490"/>
    </source>
</evidence>
<dbReference type="GO" id="GO:0009432">
    <property type="term" value="P:SOS response"/>
    <property type="evidence" value="ECO:0007669"/>
    <property type="project" value="UniProtKB-KW"/>
</dbReference>
<evidence type="ECO:0000256" key="4">
    <source>
        <dbReference type="ARBA" id="ARBA00022801"/>
    </source>
</evidence>
<reference evidence="13 14" key="1">
    <citation type="submission" date="2019-01" db="EMBL/GenBank/DDBJ databases">
        <authorList>
            <consortium name="Pathogen Informatics"/>
        </authorList>
    </citation>
    <scope>NUCLEOTIDE SEQUENCE [LARGE SCALE GENOMIC DNA]</scope>
    <source>
        <strain evidence="13 14">NCTC10112</strain>
    </source>
</reference>
<evidence type="ECO:0000256" key="8">
    <source>
        <dbReference type="ARBA" id="ARBA00040756"/>
    </source>
</evidence>
<dbReference type="FunFam" id="3.40.1440.10:FF:000001">
    <property type="entry name" value="UvrABC system protein C"/>
    <property type="match status" value="1"/>
</dbReference>
<gene>
    <name evidence="13" type="primary">uvrC</name>
    <name evidence="13" type="ORF">NCTC10112_00145</name>
</gene>
<protein>
    <recommendedName>
        <fullName evidence="8">Excinuclease cho</fullName>
    </recommendedName>
    <alternativeName>
        <fullName evidence="10">Endonuclease cho</fullName>
    </alternativeName>
    <alternativeName>
        <fullName evidence="9">UvrC homolog protein</fullName>
    </alternativeName>
</protein>
<dbReference type="OrthoDB" id="9804933at2"/>
<keyword evidence="5" id="KW-0267">Excision nuclease</keyword>
<dbReference type="KEGG" id="mob:NCTC10112_00145"/>
<dbReference type="Gene3D" id="3.40.1440.10">
    <property type="entry name" value="GIY-YIG endonuclease"/>
    <property type="match status" value="1"/>
</dbReference>
<keyword evidence="7" id="KW-0742">SOS response</keyword>
<keyword evidence="1" id="KW-0963">Cytoplasm</keyword>